<name>A0A1M7PNV4_9ACTN</name>
<proteinExistence type="inferred from homology"/>
<evidence type="ECO:0000313" key="4">
    <source>
        <dbReference type="Proteomes" id="UP000184440"/>
    </source>
</evidence>
<evidence type="ECO:0000313" key="3">
    <source>
        <dbReference type="EMBL" id="SHN19026.1"/>
    </source>
</evidence>
<dbReference type="PANTHER" id="PTHR24321:SF8">
    <property type="entry name" value="ESTRADIOL 17-BETA-DEHYDROGENASE 8-RELATED"/>
    <property type="match status" value="1"/>
</dbReference>
<evidence type="ECO:0008006" key="5">
    <source>
        <dbReference type="Google" id="ProtNLM"/>
    </source>
</evidence>
<dbReference type="RefSeq" id="WP_073256681.1">
    <property type="nucleotide sequence ID" value="NZ_FRCS01000003.1"/>
</dbReference>
<dbReference type="STRING" id="134849.SAMN05443668_103541"/>
<keyword evidence="4" id="KW-1185">Reference proteome</keyword>
<dbReference type="NCBIfam" id="NF005559">
    <property type="entry name" value="PRK07231.1"/>
    <property type="match status" value="1"/>
</dbReference>
<protein>
    <recommendedName>
        <fullName evidence="5">NAD(P)-dependent dehydrogenase, short-chain alcohol dehydrogenase family</fullName>
    </recommendedName>
</protein>
<dbReference type="AlphaFoldDB" id="A0A1M7PNV4"/>
<dbReference type="Gene3D" id="3.40.50.720">
    <property type="entry name" value="NAD(P)-binding Rossmann-like Domain"/>
    <property type="match status" value="1"/>
</dbReference>
<dbReference type="SUPFAM" id="SSF51735">
    <property type="entry name" value="NAD(P)-binding Rossmann-fold domains"/>
    <property type="match status" value="1"/>
</dbReference>
<dbReference type="PROSITE" id="PS00061">
    <property type="entry name" value="ADH_SHORT"/>
    <property type="match status" value="1"/>
</dbReference>
<dbReference type="PRINTS" id="PR00080">
    <property type="entry name" value="SDRFAMILY"/>
</dbReference>
<organism evidence="3 4">
    <name type="scientific">Cryptosporangium aurantiacum</name>
    <dbReference type="NCBI Taxonomy" id="134849"/>
    <lineage>
        <taxon>Bacteria</taxon>
        <taxon>Bacillati</taxon>
        <taxon>Actinomycetota</taxon>
        <taxon>Actinomycetes</taxon>
        <taxon>Cryptosporangiales</taxon>
        <taxon>Cryptosporangiaceae</taxon>
        <taxon>Cryptosporangium</taxon>
    </lineage>
</organism>
<dbReference type="EMBL" id="FRCS01000003">
    <property type="protein sequence ID" value="SHN19026.1"/>
    <property type="molecule type" value="Genomic_DNA"/>
</dbReference>
<dbReference type="GO" id="GO:0016491">
    <property type="term" value="F:oxidoreductase activity"/>
    <property type="evidence" value="ECO:0007669"/>
    <property type="project" value="UniProtKB-KW"/>
</dbReference>
<sequence length="248" mass="25543">MTFDGAGVVVTGAGAGIGQATAIHLASLGAKVVVSDVSEDGGEQTVETIRAAGGAATFVQADVSNADSVDELIARSVEYLGGLDLAVNNAGIGHQPGDLHEMPIETWDQVMGIDLRGTFLCLRAELTVMVDAGHGSIVNMASNAGVKNAPFMAAYTAAKHGVVGLTKNAALQYARRNIRVNAVCPGTILTPGLAAFPEENQREWAELIPLGRLGTPEEVAQAVAYLLSDQAAFITGVGLLIDGGLMFD</sequence>
<dbReference type="Proteomes" id="UP000184440">
    <property type="component" value="Unassembled WGS sequence"/>
</dbReference>
<keyword evidence="2" id="KW-0560">Oxidoreductase</keyword>
<dbReference type="NCBIfam" id="NF009466">
    <property type="entry name" value="PRK12826.1-2"/>
    <property type="match status" value="1"/>
</dbReference>
<dbReference type="FunFam" id="3.40.50.720:FF:000084">
    <property type="entry name" value="Short-chain dehydrogenase reductase"/>
    <property type="match status" value="1"/>
</dbReference>
<dbReference type="OrthoDB" id="517007at2"/>
<evidence type="ECO:0000256" key="2">
    <source>
        <dbReference type="ARBA" id="ARBA00023002"/>
    </source>
</evidence>
<dbReference type="InterPro" id="IPR002347">
    <property type="entry name" value="SDR_fam"/>
</dbReference>
<comment type="similarity">
    <text evidence="1">Belongs to the short-chain dehydrogenases/reductases (SDR) family.</text>
</comment>
<evidence type="ECO:0000256" key="1">
    <source>
        <dbReference type="ARBA" id="ARBA00006484"/>
    </source>
</evidence>
<dbReference type="PRINTS" id="PR00081">
    <property type="entry name" value="GDHRDH"/>
</dbReference>
<dbReference type="InterPro" id="IPR020904">
    <property type="entry name" value="Sc_DH/Rdtase_CS"/>
</dbReference>
<accession>A0A1M7PNV4</accession>
<dbReference type="Pfam" id="PF13561">
    <property type="entry name" value="adh_short_C2"/>
    <property type="match status" value="1"/>
</dbReference>
<dbReference type="InterPro" id="IPR036291">
    <property type="entry name" value="NAD(P)-bd_dom_sf"/>
</dbReference>
<gene>
    <name evidence="3" type="ORF">SAMN05443668_103541</name>
</gene>
<dbReference type="PANTHER" id="PTHR24321">
    <property type="entry name" value="DEHYDROGENASES, SHORT CHAIN"/>
    <property type="match status" value="1"/>
</dbReference>
<reference evidence="3 4" key="1">
    <citation type="submission" date="2016-11" db="EMBL/GenBank/DDBJ databases">
        <authorList>
            <person name="Jaros S."/>
            <person name="Januszkiewicz K."/>
            <person name="Wedrychowicz H."/>
        </authorList>
    </citation>
    <scope>NUCLEOTIDE SEQUENCE [LARGE SCALE GENOMIC DNA]</scope>
    <source>
        <strain evidence="3 4">DSM 46144</strain>
    </source>
</reference>